<dbReference type="InterPro" id="IPR029063">
    <property type="entry name" value="SAM-dependent_MTases_sf"/>
</dbReference>
<comment type="caution">
    <text evidence="1">The sequence shown here is derived from an EMBL/GenBank/DDBJ whole genome shotgun (WGS) entry which is preliminary data.</text>
</comment>
<name>A0ABW0Z306_9ACTN</name>
<dbReference type="Proteomes" id="UP001596083">
    <property type="component" value="Unassembled WGS sequence"/>
</dbReference>
<dbReference type="GO" id="GO:0032259">
    <property type="term" value="P:methylation"/>
    <property type="evidence" value="ECO:0007669"/>
    <property type="project" value="UniProtKB-KW"/>
</dbReference>
<reference evidence="2" key="1">
    <citation type="journal article" date="2019" name="Int. J. Syst. Evol. Microbiol.">
        <title>The Global Catalogue of Microorganisms (GCM) 10K type strain sequencing project: providing services to taxonomists for standard genome sequencing and annotation.</title>
        <authorList>
            <consortium name="The Broad Institute Genomics Platform"/>
            <consortium name="The Broad Institute Genome Sequencing Center for Infectious Disease"/>
            <person name="Wu L."/>
            <person name="Ma J."/>
        </authorList>
    </citation>
    <scope>NUCLEOTIDE SEQUENCE [LARGE SCALE GENOMIC DNA]</scope>
    <source>
        <strain evidence="2">CGMCC 4.7304</strain>
    </source>
</reference>
<protein>
    <submittedName>
        <fullName evidence="1">SAM-dependent methyltransferase</fullName>
        <ecNumber evidence="1">2.1.1.-</ecNumber>
    </submittedName>
</protein>
<evidence type="ECO:0000313" key="2">
    <source>
        <dbReference type="Proteomes" id="UP001596083"/>
    </source>
</evidence>
<dbReference type="InterPro" id="IPR006764">
    <property type="entry name" value="SAM_dep_MeTrfase_SAV2177_type"/>
</dbReference>
<proteinExistence type="predicted"/>
<evidence type="ECO:0000313" key="1">
    <source>
        <dbReference type="EMBL" id="MFC5721428.1"/>
    </source>
</evidence>
<dbReference type="EMBL" id="JBHSPB010000008">
    <property type="protein sequence ID" value="MFC5721428.1"/>
    <property type="molecule type" value="Genomic_DNA"/>
</dbReference>
<keyword evidence="1" id="KW-0808">Transferase</keyword>
<keyword evidence="2" id="KW-1185">Reference proteome</keyword>
<gene>
    <name evidence="1" type="ORF">ACFP1Z_14745</name>
</gene>
<sequence>MSGSGADPVVDLRLDRAHSARMYDWYLGGHTNFAADREAAGKVLAVYPAARTAARLTRQLTHRVTRFLAREGMRQFLDIGTGIPTPPNLHEVAQEVRPEARVVYVDNDPIVLAHAAALLRSHTAGRTAYVQADATVPESVLRAPLLHATLDLGEPVALSLNALLHFVTDDGCDRAHAIVECFKSAVPSGSTLAMTHATADLTPTEMARITEIYVRAGTPFQSRSKAEFTRFFDGWELVEPGVVLSHAWRPDGPAEPLPPGADVCYAAVARKP</sequence>
<dbReference type="Gene3D" id="3.40.50.150">
    <property type="entry name" value="Vaccinia Virus protein VP39"/>
    <property type="match status" value="1"/>
</dbReference>
<organism evidence="1 2">
    <name type="scientific">Streptomyces gamaensis</name>
    <dbReference type="NCBI Taxonomy" id="1763542"/>
    <lineage>
        <taxon>Bacteria</taxon>
        <taxon>Bacillati</taxon>
        <taxon>Actinomycetota</taxon>
        <taxon>Actinomycetes</taxon>
        <taxon>Kitasatosporales</taxon>
        <taxon>Streptomycetaceae</taxon>
        <taxon>Streptomyces</taxon>
    </lineage>
</organism>
<dbReference type="GO" id="GO:0008168">
    <property type="term" value="F:methyltransferase activity"/>
    <property type="evidence" value="ECO:0007669"/>
    <property type="project" value="UniProtKB-KW"/>
</dbReference>
<accession>A0ABW0Z306</accession>
<keyword evidence="1" id="KW-0489">Methyltransferase</keyword>
<dbReference type="EC" id="2.1.1.-" evidence="1"/>
<dbReference type="Pfam" id="PF04672">
    <property type="entry name" value="Methyltransf_19"/>
    <property type="match status" value="1"/>
</dbReference>
<dbReference type="PIRSF" id="PIRSF017393">
    <property type="entry name" value="MTase_SAV2177"/>
    <property type="match status" value="1"/>
</dbReference>
<dbReference type="SUPFAM" id="SSF53335">
    <property type="entry name" value="S-adenosyl-L-methionine-dependent methyltransferases"/>
    <property type="match status" value="1"/>
</dbReference>
<dbReference type="RefSeq" id="WP_390316717.1">
    <property type="nucleotide sequence ID" value="NZ_JBHSPB010000008.1"/>
</dbReference>